<dbReference type="AlphaFoldDB" id="A0A7K1FKI3"/>
<dbReference type="PRINTS" id="PR00081">
    <property type="entry name" value="GDHRDH"/>
</dbReference>
<dbReference type="FunFam" id="3.40.50.720:FF:000084">
    <property type="entry name" value="Short-chain dehydrogenase reductase"/>
    <property type="match status" value="1"/>
</dbReference>
<evidence type="ECO:0000256" key="1">
    <source>
        <dbReference type="ARBA" id="ARBA00006484"/>
    </source>
</evidence>
<comment type="similarity">
    <text evidence="1">Belongs to the short-chain dehydrogenases/reductases (SDR) family.</text>
</comment>
<keyword evidence="5" id="KW-1185">Reference proteome</keyword>
<evidence type="ECO:0000313" key="4">
    <source>
        <dbReference type="EMBL" id="MTD13919.1"/>
    </source>
</evidence>
<sequence length="256" mass="26890">MGRVEGKVALITGGARGLGEAMSRLFAKEGATVVLTDVLDSDGETVAAEIVAAGGRASYHNQDVTSESRWREVTDAVIAEHGRIDIVVNNAGIVHDATVEDTTLDAWRRVNSINSEAVFLGTREAIRVMKGQDPTGGSIVNISSVAGLVGVNNLAAYNASKGAVRLFTKSAALHVAKDGIRVNSVHPGYTWTPMVQFLGDNTGNRDAFYDALCAIHPLGRPGDPMDIAYGVLYLASDEASWSTGSELVIDGGYTAG</sequence>
<dbReference type="PROSITE" id="PS00061">
    <property type="entry name" value="ADH_SHORT"/>
    <property type="match status" value="1"/>
</dbReference>
<evidence type="ECO:0000313" key="5">
    <source>
        <dbReference type="Proteomes" id="UP000460221"/>
    </source>
</evidence>
<dbReference type="Pfam" id="PF13561">
    <property type="entry name" value="adh_short_C2"/>
    <property type="match status" value="1"/>
</dbReference>
<dbReference type="SMART" id="SM00822">
    <property type="entry name" value="PKS_KR"/>
    <property type="match status" value="1"/>
</dbReference>
<dbReference type="EC" id="1.1.1.47" evidence="4"/>
<dbReference type="GO" id="GO:0047936">
    <property type="term" value="F:glucose 1-dehydrogenase [NAD(P)+] activity"/>
    <property type="evidence" value="ECO:0007669"/>
    <property type="project" value="UniProtKB-EC"/>
</dbReference>
<dbReference type="InterPro" id="IPR057326">
    <property type="entry name" value="KR_dom"/>
</dbReference>
<keyword evidence="2 4" id="KW-0560">Oxidoreductase</keyword>
<dbReference type="NCBIfam" id="NF005559">
    <property type="entry name" value="PRK07231.1"/>
    <property type="match status" value="1"/>
</dbReference>
<dbReference type="PRINTS" id="PR00080">
    <property type="entry name" value="SDRFAMILY"/>
</dbReference>
<accession>A0A7K1FKI3</accession>
<dbReference type="InterPro" id="IPR002347">
    <property type="entry name" value="SDR_fam"/>
</dbReference>
<organism evidence="4 5">
    <name type="scientific">Nakamurella alba</name>
    <dbReference type="NCBI Taxonomy" id="2665158"/>
    <lineage>
        <taxon>Bacteria</taxon>
        <taxon>Bacillati</taxon>
        <taxon>Actinomycetota</taxon>
        <taxon>Actinomycetes</taxon>
        <taxon>Nakamurellales</taxon>
        <taxon>Nakamurellaceae</taxon>
        <taxon>Nakamurella</taxon>
    </lineage>
</organism>
<dbReference type="PANTHER" id="PTHR42760:SF133">
    <property type="entry name" value="3-OXOACYL-[ACYL-CARRIER-PROTEIN] REDUCTASE"/>
    <property type="match status" value="1"/>
</dbReference>
<evidence type="ECO:0000259" key="3">
    <source>
        <dbReference type="SMART" id="SM00822"/>
    </source>
</evidence>
<dbReference type="RefSeq" id="WP_322097690.1">
    <property type="nucleotide sequence ID" value="NZ_WLYK01000001.1"/>
</dbReference>
<dbReference type="Gene3D" id="3.40.50.720">
    <property type="entry name" value="NAD(P)-binding Rossmann-like Domain"/>
    <property type="match status" value="1"/>
</dbReference>
<feature type="domain" description="Ketoreductase" evidence="3">
    <location>
        <begin position="7"/>
        <end position="194"/>
    </location>
</feature>
<comment type="caution">
    <text evidence="4">The sequence shown here is derived from an EMBL/GenBank/DDBJ whole genome shotgun (WGS) entry which is preliminary data.</text>
</comment>
<dbReference type="InterPro" id="IPR020904">
    <property type="entry name" value="Sc_DH/Rdtase_CS"/>
</dbReference>
<dbReference type="SUPFAM" id="SSF51735">
    <property type="entry name" value="NAD(P)-binding Rossmann-fold domains"/>
    <property type="match status" value="1"/>
</dbReference>
<gene>
    <name evidence="4" type="ORF">GIS00_08180</name>
</gene>
<reference evidence="4 5" key="1">
    <citation type="submission" date="2019-11" db="EMBL/GenBank/DDBJ databases">
        <authorList>
            <person name="Jiang L.-Q."/>
        </authorList>
    </citation>
    <scope>NUCLEOTIDE SEQUENCE [LARGE SCALE GENOMIC DNA]</scope>
    <source>
        <strain evidence="4 5">YIM 132087</strain>
    </source>
</reference>
<dbReference type="EMBL" id="WLYK01000001">
    <property type="protein sequence ID" value="MTD13919.1"/>
    <property type="molecule type" value="Genomic_DNA"/>
</dbReference>
<dbReference type="Proteomes" id="UP000460221">
    <property type="component" value="Unassembled WGS sequence"/>
</dbReference>
<dbReference type="PANTHER" id="PTHR42760">
    <property type="entry name" value="SHORT-CHAIN DEHYDROGENASES/REDUCTASES FAMILY MEMBER"/>
    <property type="match status" value="1"/>
</dbReference>
<proteinExistence type="inferred from homology"/>
<name>A0A7K1FKI3_9ACTN</name>
<evidence type="ECO:0000256" key="2">
    <source>
        <dbReference type="ARBA" id="ARBA00023002"/>
    </source>
</evidence>
<protein>
    <submittedName>
        <fullName evidence="4">Glucose 1-dehydrogenase</fullName>
        <ecNumber evidence="4">1.1.1.47</ecNumber>
    </submittedName>
</protein>
<dbReference type="InterPro" id="IPR036291">
    <property type="entry name" value="NAD(P)-bd_dom_sf"/>
</dbReference>